<reference evidence="1" key="1">
    <citation type="submission" date="2019-11" db="EMBL/GenBank/DDBJ databases">
        <title>Genome sequences of 17 halophilic strains isolated from different environments.</title>
        <authorList>
            <person name="Furrow R.E."/>
        </authorList>
    </citation>
    <scope>NUCLEOTIDE SEQUENCE</scope>
    <source>
        <strain evidence="1">22510_22_Filter</strain>
    </source>
</reference>
<sequence length="82" mass="10080">MNSHEELKIFSLYPEEKQITIRYNKLNEQEVQITTITNSTFIFNLVSDVEKIIFRFGERRYDIKNKEELDNWYKRIKIFDSK</sequence>
<dbReference type="EMBL" id="WMEU01000001">
    <property type="protein sequence ID" value="MYL51846.1"/>
    <property type="molecule type" value="Genomic_DNA"/>
</dbReference>
<protein>
    <submittedName>
        <fullName evidence="1">Uncharacterized protein</fullName>
    </submittedName>
</protein>
<evidence type="ECO:0000313" key="2">
    <source>
        <dbReference type="Proteomes" id="UP000466692"/>
    </source>
</evidence>
<organism evidence="1 2">
    <name type="scientific">Pontibacillus yanchengensis</name>
    <dbReference type="NCBI Taxonomy" id="462910"/>
    <lineage>
        <taxon>Bacteria</taxon>
        <taxon>Bacillati</taxon>
        <taxon>Bacillota</taxon>
        <taxon>Bacilli</taxon>
        <taxon>Bacillales</taxon>
        <taxon>Bacillaceae</taxon>
        <taxon>Pontibacillus</taxon>
    </lineage>
</organism>
<accession>A0ACC7VAM7</accession>
<comment type="caution">
    <text evidence="1">The sequence shown here is derived from an EMBL/GenBank/DDBJ whole genome shotgun (WGS) entry which is preliminary data.</text>
</comment>
<dbReference type="Proteomes" id="UP000466692">
    <property type="component" value="Unassembled WGS sequence"/>
</dbReference>
<gene>
    <name evidence="1" type="ORF">GLW08_00690</name>
</gene>
<proteinExistence type="predicted"/>
<name>A0ACC7VAM7_9BACI</name>
<evidence type="ECO:0000313" key="1">
    <source>
        <dbReference type="EMBL" id="MYL51846.1"/>
    </source>
</evidence>
<keyword evidence="2" id="KW-1185">Reference proteome</keyword>